<gene>
    <name evidence="1" type="ORF">MLD38_015029</name>
</gene>
<comment type="caution">
    <text evidence="1">The sequence shown here is derived from an EMBL/GenBank/DDBJ whole genome shotgun (WGS) entry which is preliminary data.</text>
</comment>
<evidence type="ECO:0000313" key="1">
    <source>
        <dbReference type="EMBL" id="KAI4377396.1"/>
    </source>
</evidence>
<name>A0ACB9RGM2_9MYRT</name>
<organism evidence="1 2">
    <name type="scientific">Melastoma candidum</name>
    <dbReference type="NCBI Taxonomy" id="119954"/>
    <lineage>
        <taxon>Eukaryota</taxon>
        <taxon>Viridiplantae</taxon>
        <taxon>Streptophyta</taxon>
        <taxon>Embryophyta</taxon>
        <taxon>Tracheophyta</taxon>
        <taxon>Spermatophyta</taxon>
        <taxon>Magnoliopsida</taxon>
        <taxon>eudicotyledons</taxon>
        <taxon>Gunneridae</taxon>
        <taxon>Pentapetalae</taxon>
        <taxon>rosids</taxon>
        <taxon>malvids</taxon>
        <taxon>Myrtales</taxon>
        <taxon>Melastomataceae</taxon>
        <taxon>Melastomatoideae</taxon>
        <taxon>Melastomateae</taxon>
        <taxon>Melastoma</taxon>
    </lineage>
</organism>
<reference evidence="2" key="1">
    <citation type="journal article" date="2023" name="Front. Plant Sci.">
        <title>Chromosomal-level genome assembly of Melastoma candidum provides insights into trichome evolution.</title>
        <authorList>
            <person name="Zhong Y."/>
            <person name="Wu W."/>
            <person name="Sun C."/>
            <person name="Zou P."/>
            <person name="Liu Y."/>
            <person name="Dai S."/>
            <person name="Zhou R."/>
        </authorList>
    </citation>
    <scope>NUCLEOTIDE SEQUENCE [LARGE SCALE GENOMIC DNA]</scope>
</reference>
<evidence type="ECO:0000313" key="2">
    <source>
        <dbReference type="Proteomes" id="UP001057402"/>
    </source>
</evidence>
<proteinExistence type="predicted"/>
<protein>
    <submittedName>
        <fullName evidence="1">Uncharacterized protein</fullName>
    </submittedName>
</protein>
<sequence length="127" mass="14294">MCGLTSRTQILILRKMSTMTTTSPTKGHVVVIPFPFTGHVYPLFDLVCKLASSAPAVRFSFINSRESNVALFRPPSSRSTALSSASQCQGVLPGRWAVPRSFPQVRPWLWNSEIYRTRDKVWPQIIQ</sequence>
<keyword evidence="2" id="KW-1185">Reference proteome</keyword>
<dbReference type="EMBL" id="CM042883">
    <property type="protein sequence ID" value="KAI4377396.1"/>
    <property type="molecule type" value="Genomic_DNA"/>
</dbReference>
<dbReference type="Proteomes" id="UP001057402">
    <property type="component" value="Chromosome 4"/>
</dbReference>
<accession>A0ACB9RGM2</accession>